<feature type="region of interest" description="Disordered" evidence="4">
    <location>
        <begin position="107"/>
        <end position="142"/>
    </location>
</feature>
<sequence>PGGTAIPGGSWGRGKPHSVVSRTTTYMLSGTSRSWRAAPIPGVEGGGFVPCPTENEPGLAQCFLLLQGVGKLVADENPIVEHKKHPSGCAFFSVKKQFEELTLKRKEKKKEKIARETKSKQSEFEEAEKKVCYDTGQLAASE</sequence>
<feature type="compositionally biased region" description="Basic and acidic residues" evidence="4">
    <location>
        <begin position="113"/>
        <end position="132"/>
    </location>
</feature>
<dbReference type="Ensembl" id="ENSPEMT00000037152.1">
    <property type="protein sequence ID" value="ENSPEMP00000033691.1"/>
    <property type="gene ID" value="ENSPEMG00000030605.1"/>
</dbReference>
<reference evidence="5" key="2">
    <citation type="submission" date="2025-08" db="UniProtKB">
        <authorList>
            <consortium name="Ensembl"/>
        </authorList>
    </citation>
    <scope>IDENTIFICATION</scope>
</reference>
<dbReference type="Proteomes" id="UP000694547">
    <property type="component" value="Chromosome 20"/>
</dbReference>
<name>A0A8C8UJU0_PERMB</name>
<evidence type="ECO:0000313" key="5">
    <source>
        <dbReference type="Ensembl" id="ENSPEMP00000033691.1"/>
    </source>
</evidence>
<organism evidence="5 6">
    <name type="scientific">Peromyscus maniculatus bairdii</name>
    <name type="common">Prairie deer mouse</name>
    <dbReference type="NCBI Taxonomy" id="230844"/>
    <lineage>
        <taxon>Eukaryota</taxon>
        <taxon>Metazoa</taxon>
        <taxon>Chordata</taxon>
        <taxon>Craniata</taxon>
        <taxon>Vertebrata</taxon>
        <taxon>Euteleostomi</taxon>
        <taxon>Mammalia</taxon>
        <taxon>Eutheria</taxon>
        <taxon>Euarchontoglires</taxon>
        <taxon>Glires</taxon>
        <taxon>Rodentia</taxon>
        <taxon>Myomorpha</taxon>
        <taxon>Muroidea</taxon>
        <taxon>Cricetidae</taxon>
        <taxon>Neotominae</taxon>
        <taxon>Peromyscus</taxon>
    </lineage>
</organism>
<keyword evidence="3" id="KW-0963">Cytoplasm</keyword>
<evidence type="ECO:0000256" key="4">
    <source>
        <dbReference type="SAM" id="MobiDB-lite"/>
    </source>
</evidence>
<reference evidence="5 6" key="1">
    <citation type="submission" date="2018-10" db="EMBL/GenBank/DDBJ databases">
        <title>Improved assembly of the deer mouse Peromyscus maniculatus genome.</title>
        <authorList>
            <person name="Lassance J.-M."/>
            <person name="Hoekstra H.E."/>
        </authorList>
    </citation>
    <scope>NUCLEOTIDE SEQUENCE [LARGE SCALE GENOMIC DNA]</scope>
</reference>
<dbReference type="Gene3D" id="1.10.1170.10">
    <property type="entry name" value="Inhibitor Of Apoptosis Protein (2mihbC-IAP-1), Chain A"/>
    <property type="match status" value="1"/>
</dbReference>
<proteinExistence type="inferred from homology"/>
<dbReference type="PANTHER" id="PTHR46771:SF3">
    <property type="entry name" value="BACULOVIRAL IAP REPEAT-CONTAINING PROTEIN 5"/>
    <property type="match status" value="1"/>
</dbReference>
<reference evidence="5" key="3">
    <citation type="submission" date="2025-09" db="UniProtKB">
        <authorList>
            <consortium name="Ensembl"/>
        </authorList>
    </citation>
    <scope>IDENTIFICATION</scope>
</reference>
<accession>A0A8C8UJU0</accession>
<comment type="similarity">
    <text evidence="2">Belongs to the IAP family.</text>
</comment>
<protein>
    <submittedName>
        <fullName evidence="5">Uncharacterized protein</fullName>
    </submittedName>
</protein>
<evidence type="ECO:0000256" key="1">
    <source>
        <dbReference type="ARBA" id="ARBA00004496"/>
    </source>
</evidence>
<comment type="subcellular location">
    <subcellularLocation>
        <location evidence="1">Cytoplasm</location>
    </subcellularLocation>
</comment>
<dbReference type="GO" id="GO:0005737">
    <property type="term" value="C:cytoplasm"/>
    <property type="evidence" value="ECO:0007669"/>
    <property type="project" value="UniProtKB-SubCell"/>
</dbReference>
<evidence type="ECO:0000256" key="2">
    <source>
        <dbReference type="ARBA" id="ARBA00006672"/>
    </source>
</evidence>
<dbReference type="PANTHER" id="PTHR46771">
    <property type="entry name" value="DETERIN"/>
    <property type="match status" value="1"/>
</dbReference>
<dbReference type="InterPro" id="IPR051190">
    <property type="entry name" value="Baculoviral_IAP"/>
</dbReference>
<keyword evidence="6" id="KW-1185">Reference proteome</keyword>
<evidence type="ECO:0000313" key="6">
    <source>
        <dbReference type="Proteomes" id="UP000694547"/>
    </source>
</evidence>
<evidence type="ECO:0000256" key="3">
    <source>
        <dbReference type="ARBA" id="ARBA00022490"/>
    </source>
</evidence>
<dbReference type="SUPFAM" id="SSF57924">
    <property type="entry name" value="Inhibitor of apoptosis (IAP) repeat"/>
    <property type="match status" value="1"/>
</dbReference>
<dbReference type="AlphaFoldDB" id="A0A8C8UJU0"/>